<sequence length="632" mass="69828">MKHSFLLGLLLHTSLSWGRTLNSRSIINNANNQTFDFIVVGCGAAGLTVSARLSEDEDVSVLCLEAGELDQGEDQIQFPYYIGLQPPNFYVWGMHSVPQNQLNGEGRYVPVGRGVGGGTLINGLIWNRGNQDGYNAWNELGNDGWGWDDLLPYFKKSETYTPKIYNTSTLIEPHLQNSSVHGDSGPMHVSYPEYYWPQSDNYFEALLELDIPLSAEPNEGLEAGGYFVPLNIHPDEQIRWDARKGYYDPNANRTNFNVQVNSQVTKILFEDNEAEELRAHAVEYSAGRDEPVQTVFARQEVILAAGGLFSPKLLELSGIAAIEQSLTSDVTPNITNNAKRNSLNRELALGRQNLAELLHFLRSARSPTLETRTLDLHAPAQPDYLPSNYENETTLQNGYLAQLVSTINDLNQSYTPIFENLNDNAGGLHLALMRPLSRGTTHITSDDPFRVPAIDPRWLSHPFDFDTLILGLQLNQRILHTAPIQVLQPSYPDLDEDASEDQMAELIRNHVGTQFHYSGTAAMLPLSLGGVVSDELIVYGTQNLRVVDTSILPIVPGAHTQAVAFGVAEKAADIIKGQRVHPDTETDDDDDDDDDSEGGEDSGSLRLSIPAMTQTLVLTGMLGLWMLSSTVL</sequence>
<feature type="chain" id="PRO_5019085064" description="Glucose-methanol-choline oxidoreductase N-terminal domain-containing protein" evidence="6">
    <location>
        <begin position="19"/>
        <end position="632"/>
    </location>
</feature>
<dbReference type="GO" id="GO:0016614">
    <property type="term" value="F:oxidoreductase activity, acting on CH-OH group of donors"/>
    <property type="evidence" value="ECO:0007669"/>
    <property type="project" value="InterPro"/>
</dbReference>
<feature type="binding site" evidence="3">
    <location>
        <position position="264"/>
    </location>
    <ligand>
        <name>FAD</name>
        <dbReference type="ChEBI" id="CHEBI:57692"/>
    </ligand>
</feature>
<evidence type="ECO:0000256" key="3">
    <source>
        <dbReference type="PIRSR" id="PIRSR000137-2"/>
    </source>
</evidence>
<evidence type="ECO:0000313" key="8">
    <source>
        <dbReference type="EMBL" id="RVX70691.1"/>
    </source>
</evidence>
<feature type="domain" description="Glucose-methanol-choline oxidoreductase N-terminal" evidence="7">
    <location>
        <begin position="112"/>
        <end position="135"/>
    </location>
</feature>
<reference evidence="8 9" key="1">
    <citation type="submission" date="2017-03" db="EMBL/GenBank/DDBJ databases">
        <title>Genomes of endolithic fungi from Antarctica.</title>
        <authorList>
            <person name="Coleine C."/>
            <person name="Masonjones S."/>
            <person name="Stajich J.E."/>
        </authorList>
    </citation>
    <scope>NUCLEOTIDE SEQUENCE [LARGE SCALE GENOMIC DNA]</scope>
    <source>
        <strain evidence="8 9">CCFEE 6314</strain>
    </source>
</reference>
<proteinExistence type="inferred from homology"/>
<dbReference type="Proteomes" id="UP000288859">
    <property type="component" value="Unassembled WGS sequence"/>
</dbReference>
<evidence type="ECO:0000256" key="2">
    <source>
        <dbReference type="PIRSR" id="PIRSR000137-1"/>
    </source>
</evidence>
<dbReference type="PIRSF" id="PIRSF000137">
    <property type="entry name" value="Alcohol_oxidase"/>
    <property type="match status" value="1"/>
</dbReference>
<name>A0A438N4Y9_EXOME</name>
<evidence type="ECO:0000256" key="1">
    <source>
        <dbReference type="ARBA" id="ARBA00010790"/>
    </source>
</evidence>
<dbReference type="PANTHER" id="PTHR11552:SF115">
    <property type="entry name" value="DEHYDROGENASE XPTC-RELATED"/>
    <property type="match status" value="1"/>
</dbReference>
<feature type="active site" description="Proton donor" evidence="2">
    <location>
        <position position="516"/>
    </location>
</feature>
<keyword evidence="6" id="KW-0732">Signal</keyword>
<comment type="cofactor">
    <cofactor evidence="3">
        <name>FAD</name>
        <dbReference type="ChEBI" id="CHEBI:57692"/>
    </cofactor>
</comment>
<keyword evidence="3 4" id="KW-0274">FAD</keyword>
<keyword evidence="4" id="KW-0285">Flavoprotein</keyword>
<comment type="caution">
    <text evidence="8">The sequence shown here is derived from an EMBL/GenBank/DDBJ whole genome shotgun (WGS) entry which is preliminary data.</text>
</comment>
<evidence type="ECO:0000256" key="4">
    <source>
        <dbReference type="RuleBase" id="RU003968"/>
    </source>
</evidence>
<evidence type="ECO:0000256" key="5">
    <source>
        <dbReference type="SAM" id="MobiDB-lite"/>
    </source>
</evidence>
<feature type="region of interest" description="Disordered" evidence="5">
    <location>
        <begin position="576"/>
        <end position="605"/>
    </location>
</feature>
<feature type="active site" description="Proton acceptor" evidence="2">
    <location>
        <position position="559"/>
    </location>
</feature>
<dbReference type="Pfam" id="PF05199">
    <property type="entry name" value="GMC_oxred_C"/>
    <property type="match status" value="1"/>
</dbReference>
<dbReference type="EMBL" id="NAJM01000021">
    <property type="protein sequence ID" value="RVX70691.1"/>
    <property type="molecule type" value="Genomic_DNA"/>
</dbReference>
<evidence type="ECO:0000259" key="7">
    <source>
        <dbReference type="PROSITE" id="PS00623"/>
    </source>
</evidence>
<comment type="similarity">
    <text evidence="1 4">Belongs to the GMC oxidoreductase family.</text>
</comment>
<dbReference type="AlphaFoldDB" id="A0A438N4Y9"/>
<evidence type="ECO:0000313" key="9">
    <source>
        <dbReference type="Proteomes" id="UP000288859"/>
    </source>
</evidence>
<dbReference type="InterPro" id="IPR000172">
    <property type="entry name" value="GMC_OxRdtase_N"/>
</dbReference>
<dbReference type="Pfam" id="PF00732">
    <property type="entry name" value="GMC_oxred_N"/>
    <property type="match status" value="1"/>
</dbReference>
<organism evidence="8 9">
    <name type="scientific">Exophiala mesophila</name>
    <name type="common">Black yeast-like fungus</name>
    <dbReference type="NCBI Taxonomy" id="212818"/>
    <lineage>
        <taxon>Eukaryota</taxon>
        <taxon>Fungi</taxon>
        <taxon>Dikarya</taxon>
        <taxon>Ascomycota</taxon>
        <taxon>Pezizomycotina</taxon>
        <taxon>Eurotiomycetes</taxon>
        <taxon>Chaetothyriomycetidae</taxon>
        <taxon>Chaetothyriales</taxon>
        <taxon>Herpotrichiellaceae</taxon>
        <taxon>Exophiala</taxon>
    </lineage>
</organism>
<accession>A0A438N4Y9</accession>
<gene>
    <name evidence="8" type="ORF">B0A52_05341</name>
</gene>
<dbReference type="Gene3D" id="3.30.560.10">
    <property type="entry name" value="Glucose Oxidase, domain 3"/>
    <property type="match status" value="1"/>
</dbReference>
<protein>
    <recommendedName>
        <fullName evidence="7">Glucose-methanol-choline oxidoreductase N-terminal domain-containing protein</fullName>
    </recommendedName>
</protein>
<dbReference type="OrthoDB" id="269227at2759"/>
<dbReference type="Gene3D" id="3.50.50.60">
    <property type="entry name" value="FAD/NAD(P)-binding domain"/>
    <property type="match status" value="1"/>
</dbReference>
<dbReference type="VEuPathDB" id="FungiDB:PV10_05079"/>
<feature type="compositionally biased region" description="Acidic residues" evidence="5">
    <location>
        <begin position="585"/>
        <end position="600"/>
    </location>
</feature>
<dbReference type="SUPFAM" id="SSF51905">
    <property type="entry name" value="FAD/NAD(P)-binding domain"/>
    <property type="match status" value="1"/>
</dbReference>
<feature type="signal peptide" evidence="6">
    <location>
        <begin position="1"/>
        <end position="18"/>
    </location>
</feature>
<dbReference type="GO" id="GO:0050660">
    <property type="term" value="F:flavin adenine dinucleotide binding"/>
    <property type="evidence" value="ECO:0007669"/>
    <property type="project" value="InterPro"/>
</dbReference>
<dbReference type="InterPro" id="IPR036188">
    <property type="entry name" value="FAD/NAD-bd_sf"/>
</dbReference>
<dbReference type="GO" id="GO:0044550">
    <property type="term" value="P:secondary metabolite biosynthetic process"/>
    <property type="evidence" value="ECO:0007669"/>
    <property type="project" value="TreeGrafter"/>
</dbReference>
<dbReference type="PROSITE" id="PS00623">
    <property type="entry name" value="GMC_OXRED_1"/>
    <property type="match status" value="1"/>
</dbReference>
<evidence type="ECO:0000256" key="6">
    <source>
        <dbReference type="SAM" id="SignalP"/>
    </source>
</evidence>
<dbReference type="InterPro" id="IPR007867">
    <property type="entry name" value="GMC_OxRtase_C"/>
</dbReference>
<dbReference type="PANTHER" id="PTHR11552">
    <property type="entry name" value="GLUCOSE-METHANOL-CHOLINE GMC OXIDOREDUCTASE"/>
    <property type="match status" value="1"/>
</dbReference>
<dbReference type="SUPFAM" id="SSF54373">
    <property type="entry name" value="FAD-linked reductases, C-terminal domain"/>
    <property type="match status" value="1"/>
</dbReference>
<dbReference type="InterPro" id="IPR012132">
    <property type="entry name" value="GMC_OxRdtase"/>
</dbReference>